<evidence type="ECO:0000256" key="1">
    <source>
        <dbReference type="ARBA" id="ARBA00001947"/>
    </source>
</evidence>
<dbReference type="PROSITE" id="PS00143">
    <property type="entry name" value="INSULINASE"/>
    <property type="match status" value="1"/>
</dbReference>
<dbReference type="InterPro" id="IPR011249">
    <property type="entry name" value="Metalloenz_LuxS/M16"/>
</dbReference>
<evidence type="ECO:0000256" key="3">
    <source>
        <dbReference type="ARBA" id="ARBA00022670"/>
    </source>
</evidence>
<evidence type="ECO:0000256" key="2">
    <source>
        <dbReference type="ARBA" id="ARBA00007261"/>
    </source>
</evidence>
<organism evidence="11 12">
    <name type="scientific">Prevotella amnii DNF00058</name>
    <dbReference type="NCBI Taxonomy" id="1401066"/>
    <lineage>
        <taxon>Bacteria</taxon>
        <taxon>Pseudomonadati</taxon>
        <taxon>Bacteroidota</taxon>
        <taxon>Bacteroidia</taxon>
        <taxon>Bacteroidales</taxon>
        <taxon>Prevotellaceae</taxon>
        <taxon>Prevotella</taxon>
    </lineage>
</organism>
<dbReference type="Pfam" id="PF05193">
    <property type="entry name" value="Peptidase_M16_C"/>
    <property type="match status" value="2"/>
</dbReference>
<dbReference type="InterPro" id="IPR011765">
    <property type="entry name" value="Pept_M16_N"/>
</dbReference>
<name>A0A096AUM6_9BACT</name>
<dbReference type="RefSeq" id="WP_036856915.1">
    <property type="nucleotide sequence ID" value="NZ_JRNU01000078.1"/>
</dbReference>
<dbReference type="AlphaFoldDB" id="A0A096AUM6"/>
<dbReference type="Gene3D" id="3.30.830.10">
    <property type="entry name" value="Metalloenzyme, LuxS/M16 peptidase-like"/>
    <property type="match status" value="4"/>
</dbReference>
<protein>
    <submittedName>
        <fullName evidence="11">Peptidase M16</fullName>
    </submittedName>
</protein>
<dbReference type="EMBL" id="JRNU01000078">
    <property type="protein sequence ID" value="KGF50490.1"/>
    <property type="molecule type" value="Genomic_DNA"/>
</dbReference>
<comment type="cofactor">
    <cofactor evidence="1">
        <name>Zn(2+)</name>
        <dbReference type="ChEBI" id="CHEBI:29105"/>
    </cofactor>
</comment>
<comment type="similarity">
    <text evidence="2 8">Belongs to the peptidase M16 family.</text>
</comment>
<evidence type="ECO:0000313" key="11">
    <source>
        <dbReference type="EMBL" id="KGF50490.1"/>
    </source>
</evidence>
<dbReference type="GO" id="GO:0046872">
    <property type="term" value="F:metal ion binding"/>
    <property type="evidence" value="ECO:0007669"/>
    <property type="project" value="UniProtKB-KW"/>
</dbReference>
<keyword evidence="4" id="KW-0479">Metal-binding</keyword>
<comment type="caution">
    <text evidence="11">The sequence shown here is derived from an EMBL/GenBank/DDBJ whole genome shotgun (WGS) entry which is preliminary data.</text>
</comment>
<evidence type="ECO:0000256" key="8">
    <source>
        <dbReference type="RuleBase" id="RU004447"/>
    </source>
</evidence>
<evidence type="ECO:0000256" key="5">
    <source>
        <dbReference type="ARBA" id="ARBA00022801"/>
    </source>
</evidence>
<dbReference type="GO" id="GO:0006508">
    <property type="term" value="P:proteolysis"/>
    <property type="evidence" value="ECO:0007669"/>
    <property type="project" value="UniProtKB-KW"/>
</dbReference>
<keyword evidence="7" id="KW-0482">Metalloprotease</keyword>
<dbReference type="Pfam" id="PF00675">
    <property type="entry name" value="Peptidase_M16"/>
    <property type="match status" value="1"/>
</dbReference>
<dbReference type="SUPFAM" id="SSF63411">
    <property type="entry name" value="LuxS/MPP-like metallohydrolase"/>
    <property type="match status" value="4"/>
</dbReference>
<evidence type="ECO:0000256" key="6">
    <source>
        <dbReference type="ARBA" id="ARBA00022833"/>
    </source>
</evidence>
<dbReference type="PANTHER" id="PTHR43690">
    <property type="entry name" value="NARDILYSIN"/>
    <property type="match status" value="1"/>
</dbReference>
<dbReference type="InterPro" id="IPR050626">
    <property type="entry name" value="Peptidase_M16"/>
</dbReference>
<dbReference type="InterPro" id="IPR007863">
    <property type="entry name" value="Peptidase_M16_C"/>
</dbReference>
<keyword evidence="5" id="KW-0378">Hydrolase</keyword>
<dbReference type="PANTHER" id="PTHR43690:SF17">
    <property type="entry name" value="PROTEIN YHJJ"/>
    <property type="match status" value="1"/>
</dbReference>
<keyword evidence="3" id="KW-0645">Protease</keyword>
<dbReference type="OrthoDB" id="9811314at2"/>
<evidence type="ECO:0000256" key="4">
    <source>
        <dbReference type="ARBA" id="ARBA00022723"/>
    </source>
</evidence>
<gene>
    <name evidence="11" type="ORF">HMPREF9302_09950</name>
</gene>
<keyword evidence="6" id="KW-0862">Zinc</keyword>
<evidence type="ECO:0000256" key="7">
    <source>
        <dbReference type="ARBA" id="ARBA00023049"/>
    </source>
</evidence>
<dbReference type="InterPro" id="IPR001431">
    <property type="entry name" value="Pept_M16_Zn_BS"/>
</dbReference>
<proteinExistence type="inferred from homology"/>
<evidence type="ECO:0000313" key="12">
    <source>
        <dbReference type="Proteomes" id="UP000029614"/>
    </source>
</evidence>
<evidence type="ECO:0000259" key="10">
    <source>
        <dbReference type="Pfam" id="PF05193"/>
    </source>
</evidence>
<evidence type="ECO:0000259" key="9">
    <source>
        <dbReference type="Pfam" id="PF00675"/>
    </source>
</evidence>
<feature type="domain" description="Peptidase M16 C-terminal" evidence="10">
    <location>
        <begin position="260"/>
        <end position="431"/>
    </location>
</feature>
<accession>A0A096AUM6</accession>
<reference evidence="11 12" key="1">
    <citation type="submission" date="2014-07" db="EMBL/GenBank/DDBJ databases">
        <authorList>
            <person name="McCorrison J."/>
            <person name="Sanka R."/>
            <person name="Torralba M."/>
            <person name="Gillis M."/>
            <person name="Haft D.H."/>
            <person name="Methe B."/>
            <person name="Sutton G."/>
            <person name="Nelson K.E."/>
        </authorList>
    </citation>
    <scope>NUCLEOTIDE SEQUENCE [LARGE SCALE GENOMIC DNA]</scope>
    <source>
        <strain evidence="11 12">DNF00058</strain>
    </source>
</reference>
<feature type="domain" description="Peptidase M16 C-terminal" evidence="10">
    <location>
        <begin position="724"/>
        <end position="871"/>
    </location>
</feature>
<keyword evidence="12" id="KW-1185">Reference proteome</keyword>
<feature type="domain" description="Peptidase M16 N-terminal" evidence="9">
    <location>
        <begin position="55"/>
        <end position="106"/>
    </location>
</feature>
<sequence>MKQKKFLSFLKGIAIGVVAVCTAYSVKAQSYSYKSVKGDPMQSRIYTLKNGLKVFVSVNKEKPRVQAYIAVRTGSRNDPAETTGLAHYLEHLMFKGTTHYGTSNYAAEKPLLDDIEKRYEEYRKVTNPILRKKLYHEIDSVSQLAAKYNIPNEYDKMMAGIGGVGTNAYTSNDITCYHVDIPSNELDTWAKIEGDRFQNMVIRGFHTELEAVYEEYNIGLAKDGRKMFTALMAKLFPNHPYGTQTTIGVGDHLKNPSITNIKKYFKKYYVPNNVAICLAGDIDPDKAVASIEKYFGTWKGYGEVRAPQYPALTKMIAPVDTTIYGKEAAYVAMAWRAEAAKNLQNDTLMVIKEMLNNGTAGIFDLNLNSKMRLQYAQASASTLNDYSSFEVFGSPNKGQSLEDVRRLMLSEIDKLKKGDFADDLVSSVINNIKRDVYKSLESNDTRCSYFVDAFINNIPWEQKASTLERIAKMTKSEIVSFANRFFTSNFVTVFKEQGEDNTIKKVEKPAITPIPTNNDKQSDFIKEVKNIHVDPIKPVFVNYKKDLTITKTKRGLPLLYKKNTQDDLFQLTFVLPIGTENNNKLWYASNYIDYLGTNKLSNEQIKQKLYKLACEYGIYVTRDRTYIKLYGLNENLPEVLKVVNDLMDNAKVDKQAYDKYVSSVEKNRLDEKKSQRSNFNALFAYASYGAYNGTTNRISVEELRKMNPQELLSEIKKLKSYEHTIMYYGPSSITELNKVISKSYQSADVKHLAKVPTGKPYIQQLTTKNEVLLAPYDAKNIYMMQIHNEGVKWQAQHLPIITLFNEYFGGSMNAIVFQELREARGLAYSASASYASPERPEDSEKFYTYIITQNDKMSDCINEFNNLLNNIPEREVNVDVAKQSVMKRIASRRVTKFNILNSYLNAKRFGLDKDITELVYEELPKLSLKDIVDFAKKYIANKPYKYIILGNEKELDMKALEKIAPVQHISTEQLFGENNKIINN</sequence>
<dbReference type="GO" id="GO:0004222">
    <property type="term" value="F:metalloendopeptidase activity"/>
    <property type="evidence" value="ECO:0007669"/>
    <property type="project" value="InterPro"/>
</dbReference>
<dbReference type="Proteomes" id="UP000029614">
    <property type="component" value="Unassembled WGS sequence"/>
</dbReference>